<keyword evidence="6 9" id="KW-0865">Zymogen</keyword>
<dbReference type="NCBIfam" id="TIGR00066">
    <property type="entry name" value="g_glut_trans"/>
    <property type="match status" value="1"/>
</dbReference>
<evidence type="ECO:0000256" key="10">
    <source>
        <dbReference type="SAM" id="MobiDB-lite"/>
    </source>
</evidence>
<evidence type="ECO:0000256" key="6">
    <source>
        <dbReference type="ARBA" id="ARBA00023145"/>
    </source>
</evidence>
<dbReference type="EC" id="3.4.19.13" evidence="9"/>
<keyword evidence="12" id="KW-1185">Reference proteome</keyword>
<dbReference type="PANTHER" id="PTHR43199">
    <property type="entry name" value="GLUTATHIONE HYDROLASE"/>
    <property type="match status" value="1"/>
</dbReference>
<feature type="region of interest" description="Disordered" evidence="10">
    <location>
        <begin position="421"/>
        <end position="443"/>
    </location>
</feature>
<keyword evidence="5 9" id="KW-0378">Hydrolase</keyword>
<evidence type="ECO:0000256" key="3">
    <source>
        <dbReference type="ARBA" id="ARBA00009381"/>
    </source>
</evidence>
<evidence type="ECO:0000256" key="9">
    <source>
        <dbReference type="RuleBase" id="RU368036"/>
    </source>
</evidence>
<sequence>MRRRIIGLATAVAVVTISVGVAFGAGSHEVKDVTASKGMVAAANRLAAEAGVEILKKGGNAVDAAVATGLALNVVEPNASGIGGGGFMVIRMADTGKVVALDYREEAPSEATKDMYSSEKAKADKISAYGPLAVGVPGTLAGYQMALDLYGTMTLAEVIEPAIRLAEQGVPLSPTTAGAVESHFGDLSKFTPEKDNPFLKDGLPLEAGSVVKQPKLAKAFRLIAKDGKNAFYNGPIGRSMVDNIRNQGGIMTMNDLQRYQPVLRLPSEGTYRDYRIYSMCPPSSGGITLVEILNILENFPLSDWGHNSPRTIHTMTEAFKMAFSDRGNFLGDPSFVNIPYGMLESKKYAKTLADRIDEDKAMQEVPKSDSSVDEHWSTTHVSVADVSGNIVSMTQTVNYFFGASMIDPEFGFVYNDEMDDFSSNPESVNAPEPGKRPLSSMSPTIVVDPQGRPFMALGTPGAWRIITSVAQIMTNVIDFDMTMDEAIEAPRFTCRAIGTKPDVLQLESRIPQSTLDVLKLRGHQIKVKDEFDLYFGGAQGICFDPDKSTLIGGADSRRDGDVVGY</sequence>
<evidence type="ECO:0000256" key="2">
    <source>
        <dbReference type="ARBA" id="ARBA00001089"/>
    </source>
</evidence>
<dbReference type="Proteomes" id="UP001200430">
    <property type="component" value="Unassembled WGS sequence"/>
</dbReference>
<dbReference type="PANTHER" id="PTHR43199:SF1">
    <property type="entry name" value="GLUTATHIONE HYDROLASE PROENZYME"/>
    <property type="match status" value="1"/>
</dbReference>
<evidence type="ECO:0000256" key="7">
    <source>
        <dbReference type="ARBA" id="ARBA00023315"/>
    </source>
</evidence>
<comment type="PTM">
    <text evidence="9">Cleaved by autocatalysis into a large and a small subunit.</text>
</comment>
<dbReference type="GO" id="GO:0103068">
    <property type="term" value="F:leukotriene C4 gamma-glutamyl transferase activity"/>
    <property type="evidence" value="ECO:0007669"/>
    <property type="project" value="UniProtKB-EC"/>
</dbReference>
<evidence type="ECO:0000256" key="1">
    <source>
        <dbReference type="ARBA" id="ARBA00001049"/>
    </source>
</evidence>
<dbReference type="InterPro" id="IPR055262">
    <property type="entry name" value="GGT_CS"/>
</dbReference>
<dbReference type="InterPro" id="IPR043138">
    <property type="entry name" value="GGT_lsub"/>
</dbReference>
<evidence type="ECO:0000256" key="8">
    <source>
        <dbReference type="ARBA" id="ARBA00047417"/>
    </source>
</evidence>
<comment type="catalytic activity">
    <reaction evidence="1 9">
        <text>an S-substituted glutathione + H2O = an S-substituted L-cysteinylglycine + L-glutamate</text>
        <dbReference type="Rhea" id="RHEA:59468"/>
        <dbReference type="ChEBI" id="CHEBI:15377"/>
        <dbReference type="ChEBI" id="CHEBI:29985"/>
        <dbReference type="ChEBI" id="CHEBI:90779"/>
        <dbReference type="ChEBI" id="CHEBI:143103"/>
        <dbReference type="EC" id="3.4.19.13"/>
    </reaction>
</comment>
<comment type="similarity">
    <text evidence="3 9">Belongs to the gamma-glutamyltransferase family.</text>
</comment>
<dbReference type="SUPFAM" id="SSF56235">
    <property type="entry name" value="N-terminal nucleophile aminohydrolases (Ntn hydrolases)"/>
    <property type="match status" value="1"/>
</dbReference>
<dbReference type="InterPro" id="IPR029055">
    <property type="entry name" value="Ntn_hydrolases_N"/>
</dbReference>
<keyword evidence="9" id="KW-0317">Glutathione biosynthesis</keyword>
<comment type="catalytic activity">
    <reaction evidence="8 9">
        <text>an N-terminal (5-L-glutamyl)-[peptide] + an alpha-amino acid = 5-L-glutamyl amino acid + an N-terminal L-alpha-aminoacyl-[peptide]</text>
        <dbReference type="Rhea" id="RHEA:23904"/>
        <dbReference type="Rhea" id="RHEA-COMP:9780"/>
        <dbReference type="Rhea" id="RHEA-COMP:9795"/>
        <dbReference type="ChEBI" id="CHEBI:77644"/>
        <dbReference type="ChEBI" id="CHEBI:78597"/>
        <dbReference type="ChEBI" id="CHEBI:78599"/>
        <dbReference type="ChEBI" id="CHEBI:78608"/>
        <dbReference type="EC" id="2.3.2.2"/>
    </reaction>
</comment>
<dbReference type="PRINTS" id="PR01210">
    <property type="entry name" value="GGTRANSPTASE"/>
</dbReference>
<organism evidence="11 12">
    <name type="scientific">Dethiosulfovibrio marinus</name>
    <dbReference type="NCBI Taxonomy" id="133532"/>
    <lineage>
        <taxon>Bacteria</taxon>
        <taxon>Thermotogati</taxon>
        <taxon>Synergistota</taxon>
        <taxon>Synergistia</taxon>
        <taxon>Synergistales</taxon>
        <taxon>Dethiosulfovibrionaceae</taxon>
        <taxon>Dethiosulfovibrio</taxon>
    </lineage>
</organism>
<accession>A0ABS9ENR1</accession>
<evidence type="ECO:0000313" key="11">
    <source>
        <dbReference type="EMBL" id="MCF4142819.1"/>
    </source>
</evidence>
<dbReference type="RefSeq" id="WP_236099539.1">
    <property type="nucleotide sequence ID" value="NZ_JAKGUD010000008.1"/>
</dbReference>
<proteinExistence type="inferred from homology"/>
<keyword evidence="4 9" id="KW-0808">Transferase</keyword>
<evidence type="ECO:0000256" key="4">
    <source>
        <dbReference type="ARBA" id="ARBA00022679"/>
    </source>
</evidence>
<dbReference type="PROSITE" id="PS00462">
    <property type="entry name" value="G_GLU_TRANSPEPTIDASE"/>
    <property type="match status" value="1"/>
</dbReference>
<name>A0ABS9ENR1_9BACT</name>
<dbReference type="Gene3D" id="3.60.20.40">
    <property type="match status" value="1"/>
</dbReference>
<dbReference type="EC" id="2.3.2.2" evidence="9"/>
<gene>
    <name evidence="11" type="primary">ggt</name>
    <name evidence="11" type="ORF">L2W38_08310</name>
</gene>
<dbReference type="Pfam" id="PF01019">
    <property type="entry name" value="G_glu_transpept"/>
    <property type="match status" value="1"/>
</dbReference>
<dbReference type="InterPro" id="IPR043137">
    <property type="entry name" value="GGT_ssub_C"/>
</dbReference>
<comment type="catalytic activity">
    <reaction evidence="2 9">
        <text>glutathione + H2O = L-cysteinylglycine + L-glutamate</text>
        <dbReference type="Rhea" id="RHEA:28807"/>
        <dbReference type="ChEBI" id="CHEBI:15377"/>
        <dbReference type="ChEBI" id="CHEBI:29985"/>
        <dbReference type="ChEBI" id="CHEBI:57925"/>
        <dbReference type="ChEBI" id="CHEBI:61694"/>
        <dbReference type="EC" id="3.4.19.13"/>
    </reaction>
</comment>
<dbReference type="Gene3D" id="1.10.246.130">
    <property type="match status" value="1"/>
</dbReference>
<evidence type="ECO:0000313" key="12">
    <source>
        <dbReference type="Proteomes" id="UP001200430"/>
    </source>
</evidence>
<dbReference type="InterPro" id="IPR051792">
    <property type="entry name" value="GGT_bact"/>
</dbReference>
<dbReference type="InterPro" id="IPR000101">
    <property type="entry name" value="GGT_peptidase"/>
</dbReference>
<protein>
    <recommendedName>
        <fullName evidence="9">Glutathione hydrolase proenzyme</fullName>
        <ecNumber evidence="9">2.3.2.2</ecNumber>
        <ecNumber evidence="9">3.4.19.13</ecNumber>
    </recommendedName>
    <component>
        <recommendedName>
            <fullName evidence="9">Glutathione hydrolase large chain</fullName>
        </recommendedName>
    </component>
    <component>
        <recommendedName>
            <fullName evidence="9">Glutathione hydrolase small chain</fullName>
        </recommendedName>
    </component>
</protein>
<keyword evidence="7 9" id="KW-0012">Acyltransferase</keyword>
<dbReference type="EMBL" id="JAKGUD010000008">
    <property type="protein sequence ID" value="MCF4142819.1"/>
    <property type="molecule type" value="Genomic_DNA"/>
</dbReference>
<evidence type="ECO:0000256" key="5">
    <source>
        <dbReference type="ARBA" id="ARBA00022801"/>
    </source>
</evidence>
<reference evidence="11 12" key="1">
    <citation type="submission" date="2022-01" db="EMBL/GenBank/DDBJ databases">
        <title>Dethiosulfovibrio faecalis sp. nov., a novel proteolytic, non-sulfur-reducing bacterium isolated from a marine aquaculture solid waste bioreactor.</title>
        <authorList>
            <person name="Grabowski S."/>
            <person name="Apolinario E."/>
            <person name="Schneider N."/>
            <person name="Marshall C.W."/>
            <person name="Sowers K.R."/>
        </authorList>
    </citation>
    <scope>NUCLEOTIDE SEQUENCE [LARGE SCALE GENOMIC DNA]</scope>
    <source>
        <strain evidence="11 12">DSM 12537</strain>
    </source>
</reference>
<comment type="subunit">
    <text evidence="9">This enzyme consists of two polypeptide chains, which are synthesized in precursor form from a single polypeptide.</text>
</comment>
<comment type="caution">
    <text evidence="11">The sequence shown here is derived from an EMBL/GenBank/DDBJ whole genome shotgun (WGS) entry which is preliminary data.</text>
</comment>
<comment type="pathway">
    <text evidence="9">Sulfur metabolism; glutathione metabolism.</text>
</comment>